<feature type="compositionally biased region" description="Low complexity" evidence="4">
    <location>
        <begin position="490"/>
        <end position="502"/>
    </location>
</feature>
<dbReference type="AlphaFoldDB" id="A0AB34IIJ6"/>
<dbReference type="PANTHER" id="PTHR13833:SF71">
    <property type="entry name" value="NHL DOMAIN-CONTAINING PROTEIN"/>
    <property type="match status" value="1"/>
</dbReference>
<evidence type="ECO:0000256" key="2">
    <source>
        <dbReference type="PROSITE-ProRule" id="PRU00504"/>
    </source>
</evidence>
<comment type="caution">
    <text evidence="5">The sequence shown here is derived from an EMBL/GenBank/DDBJ whole genome shotgun (WGS) entry which is preliminary data.</text>
</comment>
<reference evidence="5 6" key="1">
    <citation type="journal article" date="2024" name="Science">
        <title>Giant polyketide synthase enzymes in the biosynthesis of giant marine polyether toxins.</title>
        <authorList>
            <person name="Fallon T.R."/>
            <person name="Shende V.V."/>
            <person name="Wierzbicki I.H."/>
            <person name="Pendleton A.L."/>
            <person name="Watervoot N.F."/>
            <person name="Auber R.P."/>
            <person name="Gonzalez D.J."/>
            <person name="Wisecaver J.H."/>
            <person name="Moore B.S."/>
        </authorList>
    </citation>
    <scope>NUCLEOTIDE SEQUENCE [LARGE SCALE GENOMIC DNA]</scope>
    <source>
        <strain evidence="5 6">12B1</strain>
    </source>
</reference>
<dbReference type="Pfam" id="PF01436">
    <property type="entry name" value="NHL"/>
    <property type="match status" value="3"/>
</dbReference>
<proteinExistence type="predicted"/>
<organism evidence="5 6">
    <name type="scientific">Prymnesium parvum</name>
    <name type="common">Toxic golden alga</name>
    <dbReference type="NCBI Taxonomy" id="97485"/>
    <lineage>
        <taxon>Eukaryota</taxon>
        <taxon>Haptista</taxon>
        <taxon>Haptophyta</taxon>
        <taxon>Prymnesiophyceae</taxon>
        <taxon>Prymnesiales</taxon>
        <taxon>Prymnesiaceae</taxon>
        <taxon>Prymnesium</taxon>
    </lineage>
</organism>
<keyword evidence="6" id="KW-1185">Reference proteome</keyword>
<feature type="region of interest" description="Disordered" evidence="4">
    <location>
        <begin position="453"/>
        <end position="505"/>
    </location>
</feature>
<dbReference type="Gene3D" id="2.120.10.30">
    <property type="entry name" value="TolB, C-terminal domain"/>
    <property type="match status" value="3"/>
</dbReference>
<dbReference type="InterPro" id="IPR011042">
    <property type="entry name" value="6-blade_b-propeller_TolB-like"/>
</dbReference>
<feature type="region of interest" description="Disordered" evidence="4">
    <location>
        <begin position="613"/>
        <end position="663"/>
    </location>
</feature>
<feature type="repeat" description="NHL" evidence="2">
    <location>
        <begin position="385"/>
        <end position="415"/>
    </location>
</feature>
<accession>A0AB34IIJ6</accession>
<dbReference type="Proteomes" id="UP001515480">
    <property type="component" value="Unassembled WGS sequence"/>
</dbReference>
<evidence type="ECO:0000256" key="3">
    <source>
        <dbReference type="SAM" id="Coils"/>
    </source>
</evidence>
<gene>
    <name evidence="5" type="ORF">AB1Y20_011549</name>
</gene>
<evidence type="ECO:0000313" key="6">
    <source>
        <dbReference type="Proteomes" id="UP001515480"/>
    </source>
</evidence>
<dbReference type="PANTHER" id="PTHR13833">
    <property type="match status" value="1"/>
</dbReference>
<dbReference type="PROSITE" id="PS51125">
    <property type="entry name" value="NHL"/>
    <property type="match status" value="1"/>
</dbReference>
<feature type="compositionally biased region" description="Pro residues" evidence="4">
    <location>
        <begin position="16"/>
        <end position="79"/>
    </location>
</feature>
<feature type="coiled-coil region" evidence="3">
    <location>
        <begin position="680"/>
        <end position="714"/>
    </location>
</feature>
<evidence type="ECO:0000256" key="4">
    <source>
        <dbReference type="SAM" id="MobiDB-lite"/>
    </source>
</evidence>
<evidence type="ECO:0000256" key="1">
    <source>
        <dbReference type="ARBA" id="ARBA00022737"/>
    </source>
</evidence>
<name>A0AB34IIJ6_PRYPA</name>
<sequence length="740" mass="77167">MAQPSCAPPLLASPLLSPPPLPPPSPPSSLPRPSPRPASAIPHPPSARPPPSAPLPPPLSPPSTPRSPPSFPRSPPSPPRTSLTPPSLPRPPAPPLLVKTVAGCGRRGCGDGAADFATFASPHDCLSLPDSSLLVADTLNGCVRRIHRAADAVRVARVGEKASLLCPKGLALLPDGDVIVCDSGHHRLRRLCLADGRVTTYAGSGKRGHRDGTAEKAQFDAPCGVCVCADGAVLVADSGNRKIRTLSWQTGRLLVDTLLTLEDGGGFVLPTSAVSMCGGAGMVYVADTGGHTIYALCPTEGGYSASIVAGMAGHAGHADGELRSSLFSSPGGLALQHDGRLLVADTNNNCIRRLCFSSRTVETVAGSLCRAWGNQDGAAVGKALFNLPRGIGVGSKGEIWVADSGNHSIRVVRAEGSSPFPTPREPPAGRPLPAASAFDEAVARKVERLTASRSVAAAGRPPRPSGSADASRAAAEETLGGLPRRRADLSSAAGAPGGAASAPRDEEFTAQLFKRSAATRGHHGWVYAGAATLSLQRAFGLRDVHAVLRVTVDGAAAAEVQLARREQLVLRDQLFLLCSPPAEAAPVEIGLRFRSPATARQLLSTCAALMGEGTTRRKPPAAGRAVTRQDPPLVDQNGRHGSTKSLECGSRKESMVDEAVSTSDVVELAESPKDDRDSALEQQASEIERLGNELADRDQEISRLRSRLELAEARALARDAKIAELSRRLRQLNKDGEYGL</sequence>
<keyword evidence="1" id="KW-0677">Repeat</keyword>
<protein>
    <recommendedName>
        <fullName evidence="7">SMP-30/Gluconolactonase/LRE-like region domain-containing protein</fullName>
    </recommendedName>
</protein>
<feature type="compositionally biased region" description="Low complexity" evidence="4">
    <location>
        <begin position="1"/>
        <end position="15"/>
    </location>
</feature>
<dbReference type="SUPFAM" id="SSF101898">
    <property type="entry name" value="NHL repeat"/>
    <property type="match status" value="1"/>
</dbReference>
<dbReference type="EMBL" id="JBGBPQ010000025">
    <property type="protein sequence ID" value="KAL1499342.1"/>
    <property type="molecule type" value="Genomic_DNA"/>
</dbReference>
<evidence type="ECO:0000313" key="5">
    <source>
        <dbReference type="EMBL" id="KAL1499342.1"/>
    </source>
</evidence>
<feature type="region of interest" description="Disordered" evidence="4">
    <location>
        <begin position="1"/>
        <end position="94"/>
    </location>
</feature>
<evidence type="ECO:0008006" key="7">
    <source>
        <dbReference type="Google" id="ProtNLM"/>
    </source>
</evidence>
<keyword evidence="3" id="KW-0175">Coiled coil</keyword>
<dbReference type="InterPro" id="IPR001258">
    <property type="entry name" value="NHL_repeat"/>
</dbReference>
<dbReference type="PRINTS" id="PR01217">
    <property type="entry name" value="PRICHEXTENSN"/>
</dbReference>